<dbReference type="Pfam" id="PF04149">
    <property type="entry name" value="DUF397"/>
    <property type="match status" value="2"/>
</dbReference>
<evidence type="ECO:0000259" key="1">
    <source>
        <dbReference type="Pfam" id="PF04149"/>
    </source>
</evidence>
<accession>A0A387HG55</accession>
<dbReference type="InterPro" id="IPR007278">
    <property type="entry name" value="DUF397"/>
</dbReference>
<proteinExistence type="predicted"/>
<dbReference type="KEGG" id="shun:DWB77_03405"/>
<reference evidence="2 3" key="1">
    <citation type="submission" date="2018-10" db="EMBL/GenBank/DDBJ databases">
        <title>Relationship between Morphology and Antimicrobial Activity in Streptomyces.</title>
        <authorList>
            <person name="Kang H.J."/>
            <person name="Kim S.B."/>
        </authorList>
    </citation>
    <scope>NUCLEOTIDE SEQUENCE [LARGE SCALE GENOMIC DNA]</scope>
    <source>
        <strain evidence="2 3">BH38</strain>
    </source>
</reference>
<sequence length="78" mass="8359">MSIGAPKWFKSSYSGSDGGQCLEMACDWRKSSYSSDEGGECVEVAAHPSAIHIRDSKNPDGPTLTLNPAAWHGFLTTL</sequence>
<dbReference type="Proteomes" id="UP000271554">
    <property type="component" value="Chromosome"/>
</dbReference>
<keyword evidence="3" id="KW-1185">Reference proteome</keyword>
<protein>
    <recommendedName>
        <fullName evidence="1">DUF397 domain-containing protein</fullName>
    </recommendedName>
</protein>
<feature type="domain" description="DUF397" evidence="1">
    <location>
        <begin position="7"/>
        <end position="25"/>
    </location>
</feature>
<dbReference type="OrthoDB" id="4562195at2"/>
<name>A0A387HG55_9ACTN</name>
<dbReference type="EMBL" id="CP032698">
    <property type="protein sequence ID" value="AYG81263.1"/>
    <property type="molecule type" value="Genomic_DNA"/>
</dbReference>
<dbReference type="RefSeq" id="WP_120722052.1">
    <property type="nucleotide sequence ID" value="NZ_CP032698.1"/>
</dbReference>
<dbReference type="AlphaFoldDB" id="A0A387HG55"/>
<evidence type="ECO:0000313" key="3">
    <source>
        <dbReference type="Proteomes" id="UP000271554"/>
    </source>
</evidence>
<organism evidence="2 3">
    <name type="scientific">Streptomyces hundungensis</name>
    <dbReference type="NCBI Taxonomy" id="1077946"/>
    <lineage>
        <taxon>Bacteria</taxon>
        <taxon>Bacillati</taxon>
        <taxon>Actinomycetota</taxon>
        <taxon>Actinomycetes</taxon>
        <taxon>Kitasatosporales</taxon>
        <taxon>Streptomycetaceae</taxon>
        <taxon>Streptomyces</taxon>
    </lineage>
</organism>
<feature type="domain" description="DUF397" evidence="1">
    <location>
        <begin position="27"/>
        <end position="77"/>
    </location>
</feature>
<gene>
    <name evidence="2" type="ORF">DWB77_03405</name>
</gene>
<evidence type="ECO:0000313" key="2">
    <source>
        <dbReference type="EMBL" id="AYG81263.1"/>
    </source>
</evidence>